<gene>
    <name evidence="1" type="ORF">RHMOL_Rhmol10G0006500</name>
</gene>
<reference evidence="1" key="1">
    <citation type="submission" date="2022-02" db="EMBL/GenBank/DDBJ databases">
        <title>Plant Genome Project.</title>
        <authorList>
            <person name="Zhang R.-G."/>
        </authorList>
    </citation>
    <scope>NUCLEOTIDE SEQUENCE</scope>
    <source>
        <strain evidence="1">AT1</strain>
    </source>
</reference>
<name>A0ACC0LXM3_RHOML</name>
<organism evidence="1 2">
    <name type="scientific">Rhododendron molle</name>
    <name type="common">Chinese azalea</name>
    <name type="synonym">Azalea mollis</name>
    <dbReference type="NCBI Taxonomy" id="49168"/>
    <lineage>
        <taxon>Eukaryota</taxon>
        <taxon>Viridiplantae</taxon>
        <taxon>Streptophyta</taxon>
        <taxon>Embryophyta</taxon>
        <taxon>Tracheophyta</taxon>
        <taxon>Spermatophyta</taxon>
        <taxon>Magnoliopsida</taxon>
        <taxon>eudicotyledons</taxon>
        <taxon>Gunneridae</taxon>
        <taxon>Pentapetalae</taxon>
        <taxon>asterids</taxon>
        <taxon>Ericales</taxon>
        <taxon>Ericaceae</taxon>
        <taxon>Ericoideae</taxon>
        <taxon>Rhodoreae</taxon>
        <taxon>Rhododendron</taxon>
    </lineage>
</organism>
<accession>A0ACC0LXM3</accession>
<protein>
    <submittedName>
        <fullName evidence="1">Uncharacterized protein</fullName>
    </submittedName>
</protein>
<dbReference type="Proteomes" id="UP001062846">
    <property type="component" value="Chromosome 10"/>
</dbReference>
<evidence type="ECO:0000313" key="2">
    <source>
        <dbReference type="Proteomes" id="UP001062846"/>
    </source>
</evidence>
<proteinExistence type="predicted"/>
<comment type="caution">
    <text evidence="1">The sequence shown here is derived from an EMBL/GenBank/DDBJ whole genome shotgun (WGS) entry which is preliminary data.</text>
</comment>
<sequence length="296" mass="33539">MGRGKVQLKRIEDKNSRQVSFSKRRSGLMKKASELSVLCDVDIGLFIFSGRGRLYEFCSGDSLRKILDHYQTHKDAEVAGGSGQESQKLPEEHMNTRKGTDLLQMLQRYFEEQKVEQLDVTELSQLEHQLDAIQRQLDAILLQTRFRKRCSTNTNFMQSQLMMEAVAALHEQSFLESKDHCNLLTSSLVTNNDMQMPIKAQNTSAKYDCSADRLRAVCALKKTPGEENQFAEKFTEKEMDEMVNDVGVYDGGQRPQQGAEEGEVEPVVGTEIYTWDNTNHCISTMMTTPGVPGPRL</sequence>
<keyword evidence="2" id="KW-1185">Reference proteome</keyword>
<dbReference type="EMBL" id="CM046397">
    <property type="protein sequence ID" value="KAI8533399.1"/>
    <property type="molecule type" value="Genomic_DNA"/>
</dbReference>
<evidence type="ECO:0000313" key="1">
    <source>
        <dbReference type="EMBL" id="KAI8533399.1"/>
    </source>
</evidence>